<evidence type="ECO:0000313" key="2">
    <source>
        <dbReference type="Proteomes" id="UP001229421"/>
    </source>
</evidence>
<dbReference type="Proteomes" id="UP001229421">
    <property type="component" value="Unassembled WGS sequence"/>
</dbReference>
<accession>A0AAD8LBF5</accession>
<reference evidence="1" key="1">
    <citation type="journal article" date="2023" name="bioRxiv">
        <title>Improved chromosome-level genome assembly for marigold (Tagetes erecta).</title>
        <authorList>
            <person name="Jiang F."/>
            <person name="Yuan L."/>
            <person name="Wang S."/>
            <person name="Wang H."/>
            <person name="Xu D."/>
            <person name="Wang A."/>
            <person name="Fan W."/>
        </authorList>
    </citation>
    <scope>NUCLEOTIDE SEQUENCE</scope>
    <source>
        <strain evidence="1">WSJ</strain>
        <tissue evidence="1">Leaf</tissue>
    </source>
</reference>
<proteinExistence type="predicted"/>
<keyword evidence="2" id="KW-1185">Reference proteome</keyword>
<sequence length="117" mass="12977">MTGSNIKCTVTRIYYKPNELYLLSKEASILHKITVLPPHTATALISLLYRQFKTLVAAKPVGARSEPLIIPPSSPPPNLYSNPTSYLICISLFAATIDLKIRCLFFGPNNYPTLVLK</sequence>
<protein>
    <submittedName>
        <fullName evidence="1">Uncharacterized protein</fullName>
    </submittedName>
</protein>
<dbReference type="AlphaFoldDB" id="A0AAD8LBF5"/>
<comment type="caution">
    <text evidence="1">The sequence shown here is derived from an EMBL/GenBank/DDBJ whole genome shotgun (WGS) entry which is preliminary data.</text>
</comment>
<gene>
    <name evidence="1" type="ORF">QVD17_02319</name>
</gene>
<dbReference type="EMBL" id="JAUHHV010000001">
    <property type="protein sequence ID" value="KAK1436538.1"/>
    <property type="molecule type" value="Genomic_DNA"/>
</dbReference>
<evidence type="ECO:0000313" key="1">
    <source>
        <dbReference type="EMBL" id="KAK1436538.1"/>
    </source>
</evidence>
<name>A0AAD8LBF5_TARER</name>
<organism evidence="1 2">
    <name type="scientific">Tagetes erecta</name>
    <name type="common">African marigold</name>
    <dbReference type="NCBI Taxonomy" id="13708"/>
    <lineage>
        <taxon>Eukaryota</taxon>
        <taxon>Viridiplantae</taxon>
        <taxon>Streptophyta</taxon>
        <taxon>Embryophyta</taxon>
        <taxon>Tracheophyta</taxon>
        <taxon>Spermatophyta</taxon>
        <taxon>Magnoliopsida</taxon>
        <taxon>eudicotyledons</taxon>
        <taxon>Gunneridae</taxon>
        <taxon>Pentapetalae</taxon>
        <taxon>asterids</taxon>
        <taxon>campanulids</taxon>
        <taxon>Asterales</taxon>
        <taxon>Asteraceae</taxon>
        <taxon>Asteroideae</taxon>
        <taxon>Heliantheae alliance</taxon>
        <taxon>Tageteae</taxon>
        <taxon>Tagetes</taxon>
    </lineage>
</organism>